<feature type="domain" description="DUF4216" evidence="1">
    <location>
        <begin position="3"/>
        <end position="41"/>
    </location>
</feature>
<keyword evidence="3" id="KW-1185">Reference proteome</keyword>
<dbReference type="Pfam" id="PF13952">
    <property type="entry name" value="DUF4216"/>
    <property type="match status" value="1"/>
</dbReference>
<accession>A0AAN8Y9V8</accession>
<proteinExistence type="predicted"/>
<name>A0AAN8Y9V8_SOLBU</name>
<dbReference type="AlphaFoldDB" id="A0AAN8Y9V8"/>
<protein>
    <recommendedName>
        <fullName evidence="1">DUF4216 domain-containing protein</fullName>
    </recommendedName>
</protein>
<dbReference type="InterPro" id="IPR025312">
    <property type="entry name" value="DUF4216"/>
</dbReference>
<comment type="caution">
    <text evidence="2">The sequence shown here is derived from an EMBL/GenBank/DDBJ whole genome shotgun (WGS) entry which is preliminary data.</text>
</comment>
<organism evidence="2 3">
    <name type="scientific">Solanum bulbocastanum</name>
    <name type="common">Wild potato</name>
    <dbReference type="NCBI Taxonomy" id="147425"/>
    <lineage>
        <taxon>Eukaryota</taxon>
        <taxon>Viridiplantae</taxon>
        <taxon>Streptophyta</taxon>
        <taxon>Embryophyta</taxon>
        <taxon>Tracheophyta</taxon>
        <taxon>Spermatophyta</taxon>
        <taxon>Magnoliopsida</taxon>
        <taxon>eudicotyledons</taxon>
        <taxon>Gunneridae</taxon>
        <taxon>Pentapetalae</taxon>
        <taxon>asterids</taxon>
        <taxon>lamiids</taxon>
        <taxon>Solanales</taxon>
        <taxon>Solanaceae</taxon>
        <taxon>Solanoideae</taxon>
        <taxon>Solaneae</taxon>
        <taxon>Solanum</taxon>
    </lineage>
</organism>
<reference evidence="2 3" key="1">
    <citation type="submission" date="2024-02" db="EMBL/GenBank/DDBJ databases">
        <title>de novo genome assembly of Solanum bulbocastanum strain 11H21.</title>
        <authorList>
            <person name="Hosaka A.J."/>
        </authorList>
    </citation>
    <scope>NUCLEOTIDE SEQUENCE [LARGE SCALE GENOMIC DNA]</scope>
    <source>
        <tissue evidence="2">Young leaves</tissue>
    </source>
</reference>
<evidence type="ECO:0000313" key="2">
    <source>
        <dbReference type="EMBL" id="KAK6783866.1"/>
    </source>
</evidence>
<dbReference type="Proteomes" id="UP001371456">
    <property type="component" value="Unassembled WGS sequence"/>
</dbReference>
<gene>
    <name evidence="2" type="ORF">RDI58_017320</name>
</gene>
<dbReference type="EMBL" id="JBANQN010000007">
    <property type="protein sequence ID" value="KAK6783866.1"/>
    <property type="molecule type" value="Genomic_DNA"/>
</dbReference>
<sequence>MDHQHNIIEVKHTTKYRSYDPFIIAQNAKQVYYASYQLRRDKAD</sequence>
<evidence type="ECO:0000313" key="3">
    <source>
        <dbReference type="Proteomes" id="UP001371456"/>
    </source>
</evidence>
<evidence type="ECO:0000259" key="1">
    <source>
        <dbReference type="Pfam" id="PF13952"/>
    </source>
</evidence>